<evidence type="ECO:0000256" key="1">
    <source>
        <dbReference type="ARBA" id="ARBA00004141"/>
    </source>
</evidence>
<evidence type="ECO:0000259" key="7">
    <source>
        <dbReference type="Pfam" id="PF10708"/>
    </source>
</evidence>
<dbReference type="InterPro" id="IPR007829">
    <property type="entry name" value="TM2"/>
</dbReference>
<name>A0A0A7RVM3_9CAUD</name>
<gene>
    <name evidence="8" type="primary">39</name>
    <name evidence="8" type="ORF">PBI_SBASH_39</name>
</gene>
<reference evidence="8 9" key="1">
    <citation type="submission" date="2014-10" db="EMBL/GenBank/DDBJ databases">
        <authorList>
            <person name="Msani S."/>
            <person name="Brouckaert M.-A."/>
            <person name="Jacobs C."/>
            <person name="Mafu P."/>
            <person name="Moti D."/>
            <person name="Naeem M."/>
            <person name="Ntuli T."/>
            <person name="Mngomezulu K."/>
            <person name="Larsen M.H."/>
            <person name="Rubin E.J."/>
            <person name="Russell D.A."/>
            <person name="Guerrero C.A."/>
            <person name="Bowman C.A."/>
            <person name="Jacobs-Sera D."/>
            <person name="Hendrix R.W."/>
            <person name="Hatfull G.F."/>
        </authorList>
    </citation>
    <scope>NUCLEOTIDE SEQUENCE [LARGE SCALE GENOMIC DNA]</scope>
</reference>
<dbReference type="Proteomes" id="UP000031075">
    <property type="component" value="Segment"/>
</dbReference>
<evidence type="ECO:0000259" key="6">
    <source>
        <dbReference type="Pfam" id="PF05154"/>
    </source>
</evidence>
<dbReference type="InterPro" id="IPR018929">
    <property type="entry name" value="DUF2510"/>
</dbReference>
<dbReference type="Pfam" id="PF10708">
    <property type="entry name" value="DUF2510"/>
    <property type="match status" value="1"/>
</dbReference>
<evidence type="ECO:0000256" key="5">
    <source>
        <dbReference type="SAM" id="Phobius"/>
    </source>
</evidence>
<dbReference type="OrthoDB" id="19213at10239"/>
<feature type="domain" description="TM2" evidence="6">
    <location>
        <begin position="52"/>
        <end position="102"/>
    </location>
</feature>
<dbReference type="RefSeq" id="YP_009124693.1">
    <property type="nucleotide sequence ID" value="NC_026589.1"/>
</dbReference>
<dbReference type="KEGG" id="vg:23679454"/>
<comment type="subcellular location">
    <subcellularLocation>
        <location evidence="1">Membrane</location>
        <topology evidence="1">Multi-pass membrane protein</topology>
    </subcellularLocation>
</comment>
<keyword evidence="2 5" id="KW-0812">Transmembrane</keyword>
<dbReference type="GO" id="GO:0016020">
    <property type="term" value="C:membrane"/>
    <property type="evidence" value="ECO:0007669"/>
    <property type="project" value="UniProtKB-SubCell"/>
</dbReference>
<keyword evidence="9" id="KW-1185">Reference proteome</keyword>
<feature type="transmembrane region" description="Helical" evidence="5">
    <location>
        <begin position="56"/>
        <end position="75"/>
    </location>
</feature>
<keyword evidence="4 5" id="KW-0472">Membrane</keyword>
<feature type="domain" description="DUF2510" evidence="7">
    <location>
        <begin position="13"/>
        <end position="45"/>
    </location>
</feature>
<sequence>MPTMSAAPPQPPAGWYPDPDGAPTQRYFDGKKWTDQLAPLAAPARADDGYSTKSSAVAGLLQIFLGWFGLGRFYIGDTTIGIIQLVLGIFGWVTTFIFIGWVILFILSVWVIIEGICMLAGVIPDHQGRKLR</sequence>
<organism evidence="8 9">
    <name type="scientific">Mycobacterium phage Sbash</name>
    <dbReference type="NCBI Taxonomy" id="1567475"/>
    <lineage>
        <taxon>Viruses</taxon>
        <taxon>Duplodnaviria</taxon>
        <taxon>Heunggongvirae</taxon>
        <taxon>Uroviricota</taxon>
        <taxon>Caudoviricetes</taxon>
        <taxon>Chenonavirus</taxon>
        <taxon>Chenonavirus sbash</taxon>
    </lineage>
</organism>
<dbReference type="GeneID" id="23679454"/>
<evidence type="ECO:0000256" key="2">
    <source>
        <dbReference type="ARBA" id="ARBA00022692"/>
    </source>
</evidence>
<evidence type="ECO:0000256" key="3">
    <source>
        <dbReference type="ARBA" id="ARBA00022989"/>
    </source>
</evidence>
<protein>
    <recommendedName>
        <fullName evidence="10">DUF2510 domain-containing protein</fullName>
    </recommendedName>
</protein>
<keyword evidence="3 5" id="KW-1133">Transmembrane helix</keyword>
<evidence type="ECO:0000313" key="8">
    <source>
        <dbReference type="EMBL" id="AJA43340.1"/>
    </source>
</evidence>
<evidence type="ECO:0000313" key="9">
    <source>
        <dbReference type="Proteomes" id="UP000031075"/>
    </source>
</evidence>
<proteinExistence type="predicted"/>
<feature type="transmembrane region" description="Helical" evidence="5">
    <location>
        <begin position="105"/>
        <end position="123"/>
    </location>
</feature>
<evidence type="ECO:0008006" key="10">
    <source>
        <dbReference type="Google" id="ProtNLM"/>
    </source>
</evidence>
<dbReference type="Pfam" id="PF05154">
    <property type="entry name" value="TM2"/>
    <property type="match status" value="1"/>
</dbReference>
<accession>A0A0A7RVM3</accession>
<dbReference type="EMBL" id="KP027201">
    <property type="protein sequence ID" value="AJA43340.1"/>
    <property type="molecule type" value="Genomic_DNA"/>
</dbReference>
<evidence type="ECO:0000256" key="4">
    <source>
        <dbReference type="ARBA" id="ARBA00023136"/>
    </source>
</evidence>
<feature type="transmembrane region" description="Helical" evidence="5">
    <location>
        <begin position="82"/>
        <end position="99"/>
    </location>
</feature>